<dbReference type="InterPro" id="IPR003746">
    <property type="entry name" value="DUF167"/>
</dbReference>
<dbReference type="SMART" id="SM01152">
    <property type="entry name" value="DUF167"/>
    <property type="match status" value="1"/>
</dbReference>
<reference evidence="3" key="1">
    <citation type="submission" date="2017-09" db="EMBL/GenBank/DDBJ databases">
        <title>Depth-based differentiation of microbial function through sediment-hosted aquifers and enrichment of novel symbionts in the deep terrestrial subsurface.</title>
        <authorList>
            <person name="Probst A.J."/>
            <person name="Ladd B."/>
            <person name="Jarett J.K."/>
            <person name="Geller-Mcgrath D.E."/>
            <person name="Sieber C.M.K."/>
            <person name="Emerson J.B."/>
            <person name="Anantharaman K."/>
            <person name="Thomas B.C."/>
            <person name="Malmstrom R."/>
            <person name="Stieglmeier M."/>
            <person name="Klingl A."/>
            <person name="Woyke T."/>
            <person name="Ryan C.M."/>
            <person name="Banfield J.F."/>
        </authorList>
    </citation>
    <scope>NUCLEOTIDE SEQUENCE [LARGE SCALE GENOMIC DNA]</scope>
</reference>
<dbReference type="GO" id="GO:0005737">
    <property type="term" value="C:cytoplasm"/>
    <property type="evidence" value="ECO:0007669"/>
    <property type="project" value="TreeGrafter"/>
</dbReference>
<name>A0A2M7VKE9_9BACT</name>
<gene>
    <name evidence="2" type="ORF">COX73_02350</name>
</gene>
<dbReference type="Pfam" id="PF02594">
    <property type="entry name" value="DUF167"/>
    <property type="match status" value="1"/>
</dbReference>
<dbReference type="SUPFAM" id="SSF69786">
    <property type="entry name" value="YggU-like"/>
    <property type="match status" value="1"/>
</dbReference>
<accession>A0A2M7VKE9</accession>
<dbReference type="Gene3D" id="3.30.1200.10">
    <property type="entry name" value="YggU-like"/>
    <property type="match status" value="1"/>
</dbReference>
<evidence type="ECO:0000313" key="2">
    <source>
        <dbReference type="EMBL" id="PJA02139.1"/>
    </source>
</evidence>
<dbReference type="NCBIfam" id="TIGR00251">
    <property type="entry name" value="DUF167 family protein"/>
    <property type="match status" value="1"/>
</dbReference>
<protein>
    <submittedName>
        <fullName evidence="2">Uncharacterized protein</fullName>
    </submittedName>
</protein>
<evidence type="ECO:0000313" key="3">
    <source>
        <dbReference type="Proteomes" id="UP000231469"/>
    </source>
</evidence>
<dbReference type="Proteomes" id="UP000231469">
    <property type="component" value="Unassembled WGS sequence"/>
</dbReference>
<dbReference type="EMBL" id="PFPS01000098">
    <property type="protein sequence ID" value="PJA02139.1"/>
    <property type="molecule type" value="Genomic_DNA"/>
</dbReference>
<dbReference type="PANTHER" id="PTHR13420">
    <property type="entry name" value="UPF0235 PROTEIN C15ORF40"/>
    <property type="match status" value="1"/>
</dbReference>
<organism evidence="2 3">
    <name type="scientific">bacterium (Candidatus Gribaldobacteria) CG_4_10_14_0_2_um_filter_36_18</name>
    <dbReference type="NCBI Taxonomy" id="2014264"/>
    <lineage>
        <taxon>Bacteria</taxon>
        <taxon>Candidatus Gribaldobacteria</taxon>
    </lineage>
</organism>
<comment type="caution">
    <text evidence="2">The sequence shown here is derived from an EMBL/GenBank/DDBJ whole genome shotgun (WGS) entry which is preliminary data.</text>
</comment>
<comment type="similarity">
    <text evidence="1">Belongs to the UPF0235 family.</text>
</comment>
<dbReference type="InterPro" id="IPR036591">
    <property type="entry name" value="YggU-like_sf"/>
</dbReference>
<dbReference type="AlphaFoldDB" id="A0A2M7VKE9"/>
<sequence length="71" mass="8294">MLIKVKVFPGAKKEEVIKKSENSFEIKVKEKPIKGQANKRVFEILSSYFKIPKSKIRLIKGFKQRNKIFAI</sequence>
<evidence type="ECO:0000256" key="1">
    <source>
        <dbReference type="ARBA" id="ARBA00010364"/>
    </source>
</evidence>
<dbReference type="PANTHER" id="PTHR13420:SF7">
    <property type="entry name" value="UPF0235 PROTEIN C15ORF40"/>
    <property type="match status" value="1"/>
</dbReference>
<proteinExistence type="inferred from homology"/>